<accession>A0ABW3D7T5</accession>
<sequence length="64" mass="7344">MIQVKEFLDTHNSSAEKKTNDFLATLRDDQLIDIKYSTGMKTFGTTTEQRSYILVIYKADPPSK</sequence>
<proteinExistence type="predicted"/>
<reference evidence="2" key="1">
    <citation type="journal article" date="2019" name="Int. J. Syst. Evol. Microbiol.">
        <title>The Global Catalogue of Microorganisms (GCM) 10K type strain sequencing project: providing services to taxonomists for standard genome sequencing and annotation.</title>
        <authorList>
            <consortium name="The Broad Institute Genomics Platform"/>
            <consortium name="The Broad Institute Genome Sequencing Center for Infectious Disease"/>
            <person name="Wu L."/>
            <person name="Ma J."/>
        </authorList>
    </citation>
    <scope>NUCLEOTIDE SEQUENCE [LARGE SCALE GENOMIC DNA]</scope>
    <source>
        <strain evidence="2">CCUG 57263</strain>
    </source>
</reference>
<name>A0ABW3D7T5_9BACL</name>
<dbReference type="InterPro" id="IPR020296">
    <property type="entry name" value="Spore_Cse60"/>
</dbReference>
<evidence type="ECO:0000313" key="2">
    <source>
        <dbReference type="Proteomes" id="UP001597120"/>
    </source>
</evidence>
<dbReference type="RefSeq" id="WP_144932935.1">
    <property type="nucleotide sequence ID" value="NZ_JBHTIU010000016.1"/>
</dbReference>
<keyword evidence="2" id="KW-1185">Reference proteome</keyword>
<comment type="caution">
    <text evidence="1">The sequence shown here is derived from an EMBL/GenBank/DDBJ whole genome shotgun (WGS) entry which is preliminary data.</text>
</comment>
<dbReference type="EMBL" id="JBHTIU010000016">
    <property type="protein sequence ID" value="MFD0868566.1"/>
    <property type="molecule type" value="Genomic_DNA"/>
</dbReference>
<protein>
    <submittedName>
        <fullName evidence="1">Sporulation protein Cse60</fullName>
    </submittedName>
</protein>
<dbReference type="Proteomes" id="UP001597120">
    <property type="component" value="Unassembled WGS sequence"/>
</dbReference>
<evidence type="ECO:0000313" key="1">
    <source>
        <dbReference type="EMBL" id="MFD0868566.1"/>
    </source>
</evidence>
<gene>
    <name evidence="1" type="ORF">ACFQ03_05350</name>
</gene>
<dbReference type="Pfam" id="PF10957">
    <property type="entry name" value="Spore_Cse60"/>
    <property type="match status" value="1"/>
</dbReference>
<organism evidence="1 2">
    <name type="scientific">Paenibacillus residui</name>
    <dbReference type="NCBI Taxonomy" id="629724"/>
    <lineage>
        <taxon>Bacteria</taxon>
        <taxon>Bacillati</taxon>
        <taxon>Bacillota</taxon>
        <taxon>Bacilli</taxon>
        <taxon>Bacillales</taxon>
        <taxon>Paenibacillaceae</taxon>
        <taxon>Paenibacillus</taxon>
    </lineage>
</organism>